<dbReference type="Proteomes" id="UP000184147">
    <property type="component" value="Unassembled WGS sequence"/>
</dbReference>
<dbReference type="EMBL" id="FQVQ01000008">
    <property type="protein sequence ID" value="SHF40236.1"/>
    <property type="molecule type" value="Genomic_DNA"/>
</dbReference>
<keyword evidence="1" id="KW-0812">Transmembrane</keyword>
<gene>
    <name evidence="2" type="ORF">SAMN05444377_10829</name>
</gene>
<organism evidence="2 3">
    <name type="scientific">Flavobacterium fontis</name>
    <dbReference type="NCBI Taxonomy" id="1124188"/>
    <lineage>
        <taxon>Bacteria</taxon>
        <taxon>Pseudomonadati</taxon>
        <taxon>Bacteroidota</taxon>
        <taxon>Flavobacteriia</taxon>
        <taxon>Flavobacteriales</taxon>
        <taxon>Flavobacteriaceae</taxon>
        <taxon>Flavobacterium</taxon>
    </lineage>
</organism>
<keyword evidence="1" id="KW-0472">Membrane</keyword>
<protein>
    <recommendedName>
        <fullName evidence="4">DUF3592 domain-containing protein</fullName>
    </recommendedName>
</protein>
<accession>A0A1M5BCW3</accession>
<feature type="transmembrane region" description="Helical" evidence="1">
    <location>
        <begin position="6"/>
        <end position="23"/>
    </location>
</feature>
<reference evidence="2 3" key="1">
    <citation type="submission" date="2016-11" db="EMBL/GenBank/DDBJ databases">
        <authorList>
            <person name="Jaros S."/>
            <person name="Januszkiewicz K."/>
            <person name="Wedrychowicz H."/>
        </authorList>
    </citation>
    <scope>NUCLEOTIDE SEQUENCE [LARGE SCALE GENOMIC DNA]</scope>
    <source>
        <strain evidence="2 3">DSM 25660</strain>
    </source>
</reference>
<dbReference type="AlphaFoldDB" id="A0A1M5BCW3"/>
<evidence type="ECO:0000313" key="2">
    <source>
        <dbReference type="EMBL" id="SHF40236.1"/>
    </source>
</evidence>
<dbReference type="OrthoDB" id="9937917at2"/>
<evidence type="ECO:0008006" key="4">
    <source>
        <dbReference type="Google" id="ProtNLM"/>
    </source>
</evidence>
<keyword evidence="3" id="KW-1185">Reference proteome</keyword>
<evidence type="ECO:0000256" key="1">
    <source>
        <dbReference type="SAM" id="Phobius"/>
    </source>
</evidence>
<keyword evidence="1" id="KW-1133">Transmembrane helix</keyword>
<proteinExistence type="predicted"/>
<dbReference type="STRING" id="1124188.SAMN05444377_10829"/>
<sequence length="105" mass="12331">MVVKIKKYWLWISLVGLIIFLIIRNNSNINDLKVNGKQTKAFFYEVKSIGSKGTIRGFYRFEVEGSFYNGFYDNDNLKKYDSIDVIYLPNDPNKNQAKPFVDNYN</sequence>
<evidence type="ECO:0000313" key="3">
    <source>
        <dbReference type="Proteomes" id="UP000184147"/>
    </source>
</evidence>
<name>A0A1M5BCW3_9FLAO</name>
<dbReference type="RefSeq" id="WP_073363238.1">
    <property type="nucleotide sequence ID" value="NZ_FQVQ01000008.1"/>
</dbReference>